<dbReference type="Proteomes" id="UP000076131">
    <property type="component" value="Unassembled WGS sequence"/>
</dbReference>
<feature type="signal peptide" evidence="8">
    <location>
        <begin position="1"/>
        <end position="23"/>
    </location>
</feature>
<evidence type="ECO:0000256" key="3">
    <source>
        <dbReference type="ARBA" id="ARBA00023277"/>
    </source>
</evidence>
<protein>
    <submittedName>
        <fullName evidence="9">Cellulase</fullName>
    </submittedName>
</protein>
<dbReference type="Gene3D" id="2.130.10.10">
    <property type="entry name" value="YVTN repeat-like/Quinoprotein amine dehydrogenase"/>
    <property type="match status" value="2"/>
</dbReference>
<keyword evidence="4" id="KW-0326">Glycosidase</keyword>
<evidence type="ECO:0000256" key="4">
    <source>
        <dbReference type="ARBA" id="ARBA00023295"/>
    </source>
</evidence>
<feature type="chain" id="PRO_5007599919" evidence="8">
    <location>
        <begin position="24"/>
        <end position="747"/>
    </location>
</feature>
<dbReference type="PANTHER" id="PTHR43739">
    <property type="entry name" value="XYLOGLUCANASE (EUROFUNG)"/>
    <property type="match status" value="1"/>
</dbReference>
<evidence type="ECO:0000256" key="7">
    <source>
        <dbReference type="SAM" id="MobiDB-lite"/>
    </source>
</evidence>
<dbReference type="GO" id="GO:0016798">
    <property type="term" value="F:hydrolase activity, acting on glycosyl bonds"/>
    <property type="evidence" value="ECO:0007669"/>
    <property type="project" value="UniProtKB-KW"/>
</dbReference>
<dbReference type="GO" id="GO:0010411">
    <property type="term" value="P:xyloglucan metabolic process"/>
    <property type="evidence" value="ECO:0007669"/>
    <property type="project" value="TreeGrafter"/>
</dbReference>
<dbReference type="CDD" id="cd15482">
    <property type="entry name" value="Sialidase_non-viral"/>
    <property type="match status" value="1"/>
</dbReference>
<dbReference type="GO" id="GO:0000272">
    <property type="term" value="P:polysaccharide catabolic process"/>
    <property type="evidence" value="ECO:0007669"/>
    <property type="project" value="UniProtKB-KW"/>
</dbReference>
<evidence type="ECO:0000313" key="9">
    <source>
        <dbReference type="EMBL" id="KZC24003.1"/>
    </source>
</evidence>
<dbReference type="InterPro" id="IPR015943">
    <property type="entry name" value="WD40/YVTN_repeat-like_dom_sf"/>
</dbReference>
<sequence>MFSMSRNIGVVACSLFLALSVHASPPAAISYRFTNVRIGGGGYVSGLLFHPSVRGLSYARTDVGGAYRRDREHGRWQPLTDWIAAKDENLLGIDSLAVDPSDSQWLYLAAGTYTTPQAGDAAVLRSHDRGRSFQRVDLPFKLGGNELGRGNGERLAVDPNDGRVLLLGSRDAGLWRSDDHGAHWTKVAAFPAVATSPSASVSNAWRTQPIGIVFVVFDPASGRHGRPTPVIYAGVSTRQTSLFRSTDGGRSWSAVPGQPVGLRPSHMHRASDGDYYLSYGDEPGPDTMSDGAIWRWQPASNRWTDITPIPQHGKPAGFGWGDVAVAPSDPRVLVASTHHRYTPHDLLFRSTDRGAHWTEVFAHSVFDRRETPWTVEHTPHWMTTVAIDPFDPDHVMFVTGYGLWSARDMGRLDAGGEVHWTFADRGLEETVPLDLISPPQGAHLLSALGDLDGYRHDDLDVAQLQFTAPPRYANSESIDFAQDKPALMVRAGYLREPFAPAIRAAYSQDGGAHWHAFASEPDSSGEGAGSIALAADGSAVLWSPRGAAHAWLTHDFGKHWQPVDGLPANARVLSDRVDPKRFYAYEGHFFSHGGQVTQVLASRDGGAYFQAIGGALGEQLKHGSVAWVRAAPDAAGVVYVGGEGLVRAHDDGMDVQKLGALANVRDFGFGKAAPGSTLPTVFAVGQLGDVDGLYRSTDDGKHWLRIDDDAHRYGGERLVTGDPRVFGRVYFATSGRGVFYGDAVKGP</sequence>
<dbReference type="STRING" id="416169.RHOFW104T7_10845"/>
<evidence type="ECO:0000256" key="8">
    <source>
        <dbReference type="SAM" id="SignalP"/>
    </source>
</evidence>
<name>A0A154QI50_9GAMM</name>
<comment type="similarity">
    <text evidence="6">Belongs to the glycosyl hydrolase 74 family.</text>
</comment>
<proteinExistence type="inferred from homology"/>
<evidence type="ECO:0000256" key="6">
    <source>
        <dbReference type="ARBA" id="ARBA00037986"/>
    </source>
</evidence>
<evidence type="ECO:0000313" key="10">
    <source>
        <dbReference type="Proteomes" id="UP000076131"/>
    </source>
</evidence>
<evidence type="ECO:0000256" key="1">
    <source>
        <dbReference type="ARBA" id="ARBA00022729"/>
    </source>
</evidence>
<keyword evidence="1 8" id="KW-0732">Signal</keyword>
<gene>
    <name evidence="9" type="ORF">RHOFW104T7_10845</name>
</gene>
<reference evidence="9 10" key="1">
    <citation type="journal article" date="2016" name="MBio">
        <title>Lateral Gene Transfer in a Heavy Metal-Contaminated-Groundwater Microbial Community.</title>
        <authorList>
            <person name="Hemme C.L."/>
            <person name="Green S.J."/>
            <person name="Rishishwar L."/>
            <person name="Prakash O."/>
            <person name="Pettenato A."/>
            <person name="Chakraborty R."/>
            <person name="Deutschbauer A.M."/>
            <person name="Van Nostrand J.D."/>
            <person name="Wu L."/>
            <person name="He Z."/>
            <person name="Jordan I.K."/>
            <person name="Hazen T.C."/>
            <person name="Arkin A.P."/>
            <person name="Kostka J.E."/>
            <person name="Zhou J."/>
        </authorList>
    </citation>
    <scope>NUCLEOTIDE SEQUENCE [LARGE SCALE GENOMIC DNA]</scope>
    <source>
        <strain evidence="9 10">FW104-T7</strain>
    </source>
</reference>
<dbReference type="InterPro" id="IPR052025">
    <property type="entry name" value="Xyloglucanase_GH74"/>
</dbReference>
<organism evidence="9 10">
    <name type="scientific">Rhodanobacter thiooxydans</name>
    <dbReference type="NCBI Taxonomy" id="416169"/>
    <lineage>
        <taxon>Bacteria</taxon>
        <taxon>Pseudomonadati</taxon>
        <taxon>Pseudomonadota</taxon>
        <taxon>Gammaproteobacteria</taxon>
        <taxon>Lysobacterales</taxon>
        <taxon>Rhodanobacteraceae</taxon>
        <taxon>Rhodanobacter</taxon>
    </lineage>
</organism>
<keyword evidence="2" id="KW-0378">Hydrolase</keyword>
<dbReference type="AlphaFoldDB" id="A0A154QI50"/>
<dbReference type="PANTHER" id="PTHR43739:SF2">
    <property type="entry name" value="OLIGOXYLOGLUCAN-REDUCING END-SPECIFIC XYLOGLUCANASE-RELATED"/>
    <property type="match status" value="1"/>
</dbReference>
<evidence type="ECO:0000256" key="2">
    <source>
        <dbReference type="ARBA" id="ARBA00022801"/>
    </source>
</evidence>
<dbReference type="EMBL" id="LVJS01000036">
    <property type="protein sequence ID" value="KZC24003.1"/>
    <property type="molecule type" value="Genomic_DNA"/>
</dbReference>
<keyword evidence="10" id="KW-1185">Reference proteome</keyword>
<comment type="caution">
    <text evidence="9">The sequence shown here is derived from an EMBL/GenBank/DDBJ whole genome shotgun (WGS) entry which is preliminary data.</text>
</comment>
<keyword evidence="3" id="KW-0119">Carbohydrate metabolism</keyword>
<keyword evidence="5" id="KW-0624">Polysaccharide degradation</keyword>
<evidence type="ECO:0000256" key="5">
    <source>
        <dbReference type="ARBA" id="ARBA00023326"/>
    </source>
</evidence>
<feature type="region of interest" description="Disordered" evidence="7">
    <location>
        <begin position="246"/>
        <end position="265"/>
    </location>
</feature>
<dbReference type="SUPFAM" id="SSF110296">
    <property type="entry name" value="Oligoxyloglucan reducing end-specific cellobiohydrolase"/>
    <property type="match status" value="2"/>
</dbReference>
<accession>A0A154QI50</accession>